<name>A0A2P5DB54_TREOI</name>
<protein>
    <recommendedName>
        <fullName evidence="2">PHD-type zinc finger plants domain-containing protein</fullName>
    </recommendedName>
</protein>
<dbReference type="PANTHER" id="PTHR33779:SF1">
    <property type="entry name" value="EXPRESSED PROTEIN"/>
    <property type="match status" value="1"/>
</dbReference>
<evidence type="ECO:0000259" key="2">
    <source>
        <dbReference type="Pfam" id="PF25054"/>
    </source>
</evidence>
<dbReference type="OrthoDB" id="1935489at2759"/>
<dbReference type="Pfam" id="PF25054">
    <property type="entry name" value="PHD_pln"/>
    <property type="match status" value="1"/>
</dbReference>
<sequence length="251" mass="27388">MTTSKTANTTSSLAAHECCMCGDYGFSYELFQCKVCQFRSQHRYCSNMYPNIPESYRTCNWCLCLTSNKDQDKPQNSSNSSSSGRNDVVQQDDKTTSSKIKIKTTNKSNLINNNNNNDPTNNPSQVGVGVGALILRRQINGLQQLGRTASGGPIKKQRSVEIVLPSPTAKSSPPPPPSQSPSAAAAIRKRVLTNGAKEERLKRTRSEEISKNGTAATATANAPGGINSINTTKHVFRNKVRRYKLLDEVSS</sequence>
<reference evidence="4" key="1">
    <citation type="submission" date="2016-06" db="EMBL/GenBank/DDBJ databases">
        <title>Parallel loss of symbiosis genes in relatives of nitrogen-fixing non-legume Parasponia.</title>
        <authorList>
            <person name="Van Velzen R."/>
            <person name="Holmer R."/>
            <person name="Bu F."/>
            <person name="Rutten L."/>
            <person name="Van Zeijl A."/>
            <person name="Liu W."/>
            <person name="Santuari L."/>
            <person name="Cao Q."/>
            <person name="Sharma T."/>
            <person name="Shen D."/>
            <person name="Roswanjaya Y."/>
            <person name="Wardhani T."/>
            <person name="Kalhor M.S."/>
            <person name="Jansen J."/>
            <person name="Van den Hoogen J."/>
            <person name="Gungor B."/>
            <person name="Hartog M."/>
            <person name="Hontelez J."/>
            <person name="Verver J."/>
            <person name="Yang W.-C."/>
            <person name="Schijlen E."/>
            <person name="Repin R."/>
            <person name="Schilthuizen M."/>
            <person name="Schranz E."/>
            <person name="Heidstra R."/>
            <person name="Miyata K."/>
            <person name="Fedorova E."/>
            <person name="Kohlen W."/>
            <person name="Bisseling T."/>
            <person name="Smit S."/>
            <person name="Geurts R."/>
        </authorList>
    </citation>
    <scope>NUCLEOTIDE SEQUENCE [LARGE SCALE GENOMIC DNA]</scope>
    <source>
        <strain evidence="4">cv. RG33-2</strain>
    </source>
</reference>
<feature type="compositionally biased region" description="Low complexity" evidence="1">
    <location>
        <begin position="97"/>
        <end position="122"/>
    </location>
</feature>
<proteinExistence type="predicted"/>
<keyword evidence="4" id="KW-1185">Reference proteome</keyword>
<dbReference type="Proteomes" id="UP000237000">
    <property type="component" value="Unassembled WGS sequence"/>
</dbReference>
<feature type="compositionally biased region" description="Low complexity" evidence="1">
    <location>
        <begin position="212"/>
        <end position="227"/>
    </location>
</feature>
<organism evidence="3 4">
    <name type="scientific">Trema orientale</name>
    <name type="common">Charcoal tree</name>
    <name type="synonym">Celtis orientalis</name>
    <dbReference type="NCBI Taxonomy" id="63057"/>
    <lineage>
        <taxon>Eukaryota</taxon>
        <taxon>Viridiplantae</taxon>
        <taxon>Streptophyta</taxon>
        <taxon>Embryophyta</taxon>
        <taxon>Tracheophyta</taxon>
        <taxon>Spermatophyta</taxon>
        <taxon>Magnoliopsida</taxon>
        <taxon>eudicotyledons</taxon>
        <taxon>Gunneridae</taxon>
        <taxon>Pentapetalae</taxon>
        <taxon>rosids</taxon>
        <taxon>fabids</taxon>
        <taxon>Rosales</taxon>
        <taxon>Cannabaceae</taxon>
        <taxon>Trema</taxon>
    </lineage>
</organism>
<feature type="region of interest" description="Disordered" evidence="1">
    <location>
        <begin position="70"/>
        <end position="125"/>
    </location>
</feature>
<dbReference type="InParanoid" id="A0A2P5DB54"/>
<evidence type="ECO:0000313" key="3">
    <source>
        <dbReference type="EMBL" id="PON70511.1"/>
    </source>
</evidence>
<gene>
    <name evidence="3" type="ORF">TorRG33x02_256670</name>
</gene>
<dbReference type="EMBL" id="JXTC01000282">
    <property type="protein sequence ID" value="PON70511.1"/>
    <property type="molecule type" value="Genomic_DNA"/>
</dbReference>
<dbReference type="STRING" id="63057.A0A2P5DB54"/>
<dbReference type="PANTHER" id="PTHR33779">
    <property type="entry name" value="EXPRESSED PROTEIN"/>
    <property type="match status" value="1"/>
</dbReference>
<feature type="region of interest" description="Disordered" evidence="1">
    <location>
        <begin position="203"/>
        <end position="229"/>
    </location>
</feature>
<evidence type="ECO:0000256" key="1">
    <source>
        <dbReference type="SAM" id="MobiDB-lite"/>
    </source>
</evidence>
<accession>A0A2P5DB54</accession>
<dbReference type="AlphaFoldDB" id="A0A2P5DB54"/>
<feature type="region of interest" description="Disordered" evidence="1">
    <location>
        <begin position="165"/>
        <end position="184"/>
    </location>
</feature>
<evidence type="ECO:0000313" key="4">
    <source>
        <dbReference type="Proteomes" id="UP000237000"/>
    </source>
</evidence>
<feature type="domain" description="PHD-type zinc finger plants" evidence="2">
    <location>
        <begin position="19"/>
        <end position="62"/>
    </location>
</feature>
<comment type="caution">
    <text evidence="3">The sequence shown here is derived from an EMBL/GenBank/DDBJ whole genome shotgun (WGS) entry which is preliminary data.</text>
</comment>
<dbReference type="InterPro" id="IPR056874">
    <property type="entry name" value="PHD_dom_pln"/>
</dbReference>